<keyword evidence="2" id="KW-1185">Reference proteome</keyword>
<evidence type="ECO:0000313" key="1">
    <source>
        <dbReference type="EMBL" id="RKP57584.1"/>
    </source>
</evidence>
<accession>A0A494YC83</accession>
<proteinExistence type="predicted"/>
<comment type="caution">
    <text evidence="1">The sequence shown here is derived from an EMBL/GenBank/DDBJ whole genome shotgun (WGS) entry which is preliminary data.</text>
</comment>
<reference evidence="1 2" key="1">
    <citation type="submission" date="2018-10" db="EMBL/GenBank/DDBJ databases">
        <title>Robbsia sp. DHC34, isolated from soil.</title>
        <authorList>
            <person name="Gao Z.-H."/>
            <person name="Qiu L.-H."/>
        </authorList>
    </citation>
    <scope>NUCLEOTIDE SEQUENCE [LARGE SCALE GENOMIC DNA]</scope>
    <source>
        <strain evidence="1 2">DHC34</strain>
    </source>
</reference>
<gene>
    <name evidence="1" type="ORF">D7S86_06425</name>
</gene>
<dbReference type="AlphaFoldDB" id="A0A494YC83"/>
<name>A0A494YC83_9BURK</name>
<evidence type="ECO:0000313" key="2">
    <source>
        <dbReference type="Proteomes" id="UP000270342"/>
    </source>
</evidence>
<organism evidence="1 2">
    <name type="scientific">Pararobbsia silviterrae</name>
    <dbReference type="NCBI Taxonomy" id="1792498"/>
    <lineage>
        <taxon>Bacteria</taxon>
        <taxon>Pseudomonadati</taxon>
        <taxon>Pseudomonadota</taxon>
        <taxon>Betaproteobacteria</taxon>
        <taxon>Burkholderiales</taxon>
        <taxon>Burkholderiaceae</taxon>
        <taxon>Pararobbsia</taxon>
    </lineage>
</organism>
<sequence>MSSMMMSRWKVVGSKIEGRVSAGAGDVATRFARPHGPVRAGRPPGRYGQVALGVNVIATPFMQ</sequence>
<dbReference type="EMBL" id="RBZU01000002">
    <property type="protein sequence ID" value="RKP57584.1"/>
    <property type="molecule type" value="Genomic_DNA"/>
</dbReference>
<protein>
    <submittedName>
        <fullName evidence="1">Uncharacterized protein</fullName>
    </submittedName>
</protein>
<dbReference type="Proteomes" id="UP000270342">
    <property type="component" value="Unassembled WGS sequence"/>
</dbReference>